<dbReference type="InterPro" id="IPR011330">
    <property type="entry name" value="Glyco_hydro/deAcase_b/a-brl"/>
</dbReference>
<reference evidence="4 5" key="1">
    <citation type="submission" date="2018-03" db="EMBL/GenBank/DDBJ databases">
        <title>Adhaeribacter sp. HMF7605 Genome sequencing and assembly.</title>
        <authorList>
            <person name="Kang H."/>
            <person name="Kang J."/>
            <person name="Cha I."/>
            <person name="Kim H."/>
            <person name="Joh K."/>
        </authorList>
    </citation>
    <scope>NUCLEOTIDE SEQUENCE [LARGE SCALE GENOMIC DNA]</scope>
    <source>
        <strain evidence="4 5">HMF7605</strain>
    </source>
</reference>
<dbReference type="CDD" id="cd10967">
    <property type="entry name" value="CE4_GLA_like_6s"/>
    <property type="match status" value="1"/>
</dbReference>
<sequence length="279" mass="31364">MKSIPFIYPTKNVIKYSLFFLFQLLFFGNVSYAQEAKPAFSWPAGKKVAVSLSFDDARPSQVEVGTALLDRYGVKATFYLVPGTVEQQLEGWKKAAANGHEMGNHSLNHPCTGNFPWARQKALEDYNLEKMRQELTECNKRIQKLLGVKTEVFAYPCGQKFVDRGRNTKSFVPLVAELFISGRGWLDEGPNDPLFCDPAQLTGMEMDGKDFEEILPLLLQAQKSGQWLVLAGHEMGEQGPQTTRLSMLQKLIEYAQNPANGVWLAPVGTVGKYIQEHRK</sequence>
<dbReference type="PANTHER" id="PTHR10587:SF133">
    <property type="entry name" value="CHITIN DEACETYLASE 1-RELATED"/>
    <property type="match status" value="1"/>
</dbReference>
<dbReference type="Proteomes" id="UP000240357">
    <property type="component" value="Unassembled WGS sequence"/>
</dbReference>
<feature type="domain" description="NodB homology" evidence="3">
    <location>
        <begin position="48"/>
        <end position="265"/>
    </location>
</feature>
<evidence type="ECO:0000259" key="3">
    <source>
        <dbReference type="PROSITE" id="PS51677"/>
    </source>
</evidence>
<keyword evidence="1" id="KW-0479">Metal-binding</keyword>
<dbReference type="OrthoDB" id="9806342at2"/>
<organism evidence="4 5">
    <name type="scientific">Adhaeribacter arboris</name>
    <dbReference type="NCBI Taxonomy" id="2072846"/>
    <lineage>
        <taxon>Bacteria</taxon>
        <taxon>Pseudomonadati</taxon>
        <taxon>Bacteroidota</taxon>
        <taxon>Cytophagia</taxon>
        <taxon>Cytophagales</taxon>
        <taxon>Hymenobacteraceae</taxon>
        <taxon>Adhaeribacter</taxon>
    </lineage>
</organism>
<evidence type="ECO:0000256" key="2">
    <source>
        <dbReference type="ARBA" id="ARBA00022801"/>
    </source>
</evidence>
<evidence type="ECO:0000313" key="4">
    <source>
        <dbReference type="EMBL" id="PSR55839.1"/>
    </source>
</evidence>
<dbReference type="GO" id="GO:0016810">
    <property type="term" value="F:hydrolase activity, acting on carbon-nitrogen (but not peptide) bonds"/>
    <property type="evidence" value="ECO:0007669"/>
    <property type="project" value="InterPro"/>
</dbReference>
<keyword evidence="5" id="KW-1185">Reference proteome</keyword>
<keyword evidence="2" id="KW-0378">Hydrolase</keyword>
<evidence type="ECO:0000256" key="1">
    <source>
        <dbReference type="ARBA" id="ARBA00022723"/>
    </source>
</evidence>
<dbReference type="PANTHER" id="PTHR10587">
    <property type="entry name" value="GLYCOSYL TRANSFERASE-RELATED"/>
    <property type="match status" value="1"/>
</dbReference>
<evidence type="ECO:0000313" key="5">
    <source>
        <dbReference type="Proteomes" id="UP000240357"/>
    </source>
</evidence>
<dbReference type="RefSeq" id="WP_106932020.1">
    <property type="nucleotide sequence ID" value="NZ_PYFT01000001.1"/>
</dbReference>
<dbReference type="GO" id="GO:0016020">
    <property type="term" value="C:membrane"/>
    <property type="evidence" value="ECO:0007669"/>
    <property type="project" value="TreeGrafter"/>
</dbReference>
<dbReference type="EMBL" id="PYFT01000001">
    <property type="protein sequence ID" value="PSR55839.1"/>
    <property type="molecule type" value="Genomic_DNA"/>
</dbReference>
<dbReference type="PROSITE" id="PS51677">
    <property type="entry name" value="NODB"/>
    <property type="match status" value="1"/>
</dbReference>
<dbReference type="GO" id="GO:0046872">
    <property type="term" value="F:metal ion binding"/>
    <property type="evidence" value="ECO:0007669"/>
    <property type="project" value="UniProtKB-KW"/>
</dbReference>
<accession>A0A2T2YK23</accession>
<dbReference type="InterPro" id="IPR002509">
    <property type="entry name" value="NODB_dom"/>
</dbReference>
<dbReference type="SUPFAM" id="SSF88713">
    <property type="entry name" value="Glycoside hydrolase/deacetylase"/>
    <property type="match status" value="1"/>
</dbReference>
<dbReference type="Pfam" id="PF01522">
    <property type="entry name" value="Polysacc_deac_1"/>
    <property type="match status" value="1"/>
</dbReference>
<gene>
    <name evidence="4" type="ORF">AHMF7605_21220</name>
</gene>
<comment type="caution">
    <text evidence="4">The sequence shown here is derived from an EMBL/GenBank/DDBJ whole genome shotgun (WGS) entry which is preliminary data.</text>
</comment>
<dbReference type="InterPro" id="IPR050248">
    <property type="entry name" value="Polysacc_deacetylase_ArnD"/>
</dbReference>
<protein>
    <submittedName>
        <fullName evidence="4">Polysaccharide deacetylase</fullName>
    </submittedName>
</protein>
<dbReference type="GO" id="GO:0005975">
    <property type="term" value="P:carbohydrate metabolic process"/>
    <property type="evidence" value="ECO:0007669"/>
    <property type="project" value="InterPro"/>
</dbReference>
<dbReference type="Gene3D" id="3.20.20.370">
    <property type="entry name" value="Glycoside hydrolase/deacetylase"/>
    <property type="match status" value="1"/>
</dbReference>
<proteinExistence type="predicted"/>
<dbReference type="AlphaFoldDB" id="A0A2T2YK23"/>
<name>A0A2T2YK23_9BACT</name>